<name>A0ABQ5V590_9PROT</name>
<evidence type="ECO:0000313" key="3">
    <source>
        <dbReference type="EMBL" id="GLQ22691.1"/>
    </source>
</evidence>
<evidence type="ECO:0000313" key="4">
    <source>
        <dbReference type="Proteomes" id="UP001161391"/>
    </source>
</evidence>
<dbReference type="Pfam" id="PF00106">
    <property type="entry name" value="adh_short"/>
    <property type="match status" value="1"/>
</dbReference>
<keyword evidence="4" id="KW-1185">Reference proteome</keyword>
<evidence type="ECO:0000256" key="1">
    <source>
        <dbReference type="ARBA" id="ARBA00006484"/>
    </source>
</evidence>
<dbReference type="PANTHER" id="PTHR44196">
    <property type="entry name" value="DEHYDROGENASE/REDUCTASE SDR FAMILY MEMBER 7B"/>
    <property type="match status" value="1"/>
</dbReference>
<dbReference type="PROSITE" id="PS00061">
    <property type="entry name" value="ADH_SHORT"/>
    <property type="match status" value="1"/>
</dbReference>
<keyword evidence="2" id="KW-0560">Oxidoreductase</keyword>
<dbReference type="PANTHER" id="PTHR44196:SF1">
    <property type="entry name" value="DEHYDROGENASE_REDUCTASE SDR FAMILY MEMBER 7B"/>
    <property type="match status" value="1"/>
</dbReference>
<proteinExistence type="inferred from homology"/>
<dbReference type="RefSeq" id="WP_284387310.1">
    <property type="nucleotide sequence ID" value="NZ_BSNK01000001.1"/>
</dbReference>
<organism evidence="3 4">
    <name type="scientific">Algimonas ampicilliniresistens</name>
    <dbReference type="NCBI Taxonomy" id="1298735"/>
    <lineage>
        <taxon>Bacteria</taxon>
        <taxon>Pseudomonadati</taxon>
        <taxon>Pseudomonadota</taxon>
        <taxon>Alphaproteobacteria</taxon>
        <taxon>Maricaulales</taxon>
        <taxon>Robiginitomaculaceae</taxon>
        <taxon>Algimonas</taxon>
    </lineage>
</organism>
<accession>A0ABQ5V590</accession>
<dbReference type="PRINTS" id="PR00081">
    <property type="entry name" value="GDHRDH"/>
</dbReference>
<dbReference type="InterPro" id="IPR020904">
    <property type="entry name" value="Sc_DH/Rdtase_CS"/>
</dbReference>
<dbReference type="InterPro" id="IPR036291">
    <property type="entry name" value="NAD(P)-bd_dom_sf"/>
</dbReference>
<protein>
    <submittedName>
        <fullName evidence="3">Oxidoreductase</fullName>
    </submittedName>
</protein>
<comment type="similarity">
    <text evidence="1">Belongs to the short-chain dehydrogenases/reductases (SDR) family.</text>
</comment>
<dbReference type="Proteomes" id="UP001161391">
    <property type="component" value="Unassembled WGS sequence"/>
</dbReference>
<dbReference type="SUPFAM" id="SSF51735">
    <property type="entry name" value="NAD(P)-binding Rossmann-fold domains"/>
    <property type="match status" value="1"/>
</dbReference>
<sequence length="245" mass="25649">MKPLADQRILVTGASSGLGRALAVKLASEGAQVIATARREDRLRDLADAHTGIEPRVLDLMNADAIAAFCASVGSLDGAVLNAGVTAVERFLDGADISDAAMVDTNIMANVRLARALAEPLNGGRLVLVGSLAGLVALPYQAVYSGTKAFIQNFGLALRAEWAGRVNVGVFAPGGIKTEMTEIEALSKLQGALADVDTVAGDLFRFYCSGKALRVPGASNRAAVMAAKFLPRPLLSQLMKRVYRP</sequence>
<evidence type="ECO:0000256" key="2">
    <source>
        <dbReference type="ARBA" id="ARBA00023002"/>
    </source>
</evidence>
<reference evidence="3" key="2">
    <citation type="submission" date="2023-01" db="EMBL/GenBank/DDBJ databases">
        <title>Draft genome sequence of Algimonas ampicilliniresistens strain NBRC 108219.</title>
        <authorList>
            <person name="Sun Q."/>
            <person name="Mori K."/>
        </authorList>
    </citation>
    <scope>NUCLEOTIDE SEQUENCE</scope>
    <source>
        <strain evidence="3">NBRC 108219</strain>
    </source>
</reference>
<dbReference type="CDD" id="cd05233">
    <property type="entry name" value="SDR_c"/>
    <property type="match status" value="1"/>
</dbReference>
<dbReference type="Gene3D" id="3.40.50.720">
    <property type="entry name" value="NAD(P)-binding Rossmann-like Domain"/>
    <property type="match status" value="1"/>
</dbReference>
<dbReference type="EMBL" id="BSNK01000001">
    <property type="protein sequence ID" value="GLQ22691.1"/>
    <property type="molecule type" value="Genomic_DNA"/>
</dbReference>
<comment type="caution">
    <text evidence="3">The sequence shown here is derived from an EMBL/GenBank/DDBJ whole genome shotgun (WGS) entry which is preliminary data.</text>
</comment>
<dbReference type="InterPro" id="IPR002347">
    <property type="entry name" value="SDR_fam"/>
</dbReference>
<reference evidence="3" key="1">
    <citation type="journal article" date="2014" name="Int. J. Syst. Evol. Microbiol.">
        <title>Complete genome of a new Firmicutes species belonging to the dominant human colonic microbiota ('Ruminococcus bicirculans') reveals two chromosomes and a selective capacity to utilize plant glucans.</title>
        <authorList>
            <consortium name="NISC Comparative Sequencing Program"/>
            <person name="Wegmann U."/>
            <person name="Louis P."/>
            <person name="Goesmann A."/>
            <person name="Henrissat B."/>
            <person name="Duncan S.H."/>
            <person name="Flint H.J."/>
        </authorList>
    </citation>
    <scope>NUCLEOTIDE SEQUENCE</scope>
    <source>
        <strain evidence="3">NBRC 108219</strain>
    </source>
</reference>
<gene>
    <name evidence="3" type="primary">dltE</name>
    <name evidence="3" type="ORF">GCM10007853_05650</name>
</gene>